<proteinExistence type="predicted"/>
<organism evidence="3 4">
    <name type="scientific">Liparis tanakae</name>
    <name type="common">Tanaka's snailfish</name>
    <dbReference type="NCBI Taxonomy" id="230148"/>
    <lineage>
        <taxon>Eukaryota</taxon>
        <taxon>Metazoa</taxon>
        <taxon>Chordata</taxon>
        <taxon>Craniata</taxon>
        <taxon>Vertebrata</taxon>
        <taxon>Euteleostomi</taxon>
        <taxon>Actinopterygii</taxon>
        <taxon>Neopterygii</taxon>
        <taxon>Teleostei</taxon>
        <taxon>Neoteleostei</taxon>
        <taxon>Acanthomorphata</taxon>
        <taxon>Eupercaria</taxon>
        <taxon>Perciformes</taxon>
        <taxon>Cottioidei</taxon>
        <taxon>Cottales</taxon>
        <taxon>Liparidae</taxon>
        <taxon>Liparis</taxon>
    </lineage>
</organism>
<evidence type="ECO:0000313" key="3">
    <source>
        <dbReference type="EMBL" id="TNN28208.1"/>
    </source>
</evidence>
<evidence type="ECO:0000313" key="4">
    <source>
        <dbReference type="Proteomes" id="UP000314294"/>
    </source>
</evidence>
<keyword evidence="4" id="KW-1185">Reference proteome</keyword>
<feature type="compositionally biased region" description="Polar residues" evidence="1">
    <location>
        <begin position="74"/>
        <end position="89"/>
    </location>
</feature>
<keyword evidence="2" id="KW-0732">Signal</keyword>
<evidence type="ECO:0000256" key="1">
    <source>
        <dbReference type="SAM" id="MobiDB-lite"/>
    </source>
</evidence>
<protein>
    <recommendedName>
        <fullName evidence="5">Secreted protein</fullName>
    </recommendedName>
</protein>
<dbReference type="OrthoDB" id="10491587at2759"/>
<evidence type="ECO:0008006" key="5">
    <source>
        <dbReference type="Google" id="ProtNLM"/>
    </source>
</evidence>
<dbReference type="Proteomes" id="UP000314294">
    <property type="component" value="Unassembled WGS sequence"/>
</dbReference>
<accession>A0A4Z2EHE7</accession>
<feature type="region of interest" description="Disordered" evidence="1">
    <location>
        <begin position="28"/>
        <end position="130"/>
    </location>
</feature>
<reference evidence="3 4" key="1">
    <citation type="submission" date="2019-03" db="EMBL/GenBank/DDBJ databases">
        <title>First draft genome of Liparis tanakae, snailfish: a comprehensive survey of snailfish specific genes.</title>
        <authorList>
            <person name="Kim W."/>
            <person name="Song I."/>
            <person name="Jeong J.-H."/>
            <person name="Kim D."/>
            <person name="Kim S."/>
            <person name="Ryu S."/>
            <person name="Song J.Y."/>
            <person name="Lee S.K."/>
        </authorList>
    </citation>
    <scope>NUCLEOTIDE SEQUENCE [LARGE SCALE GENOMIC DNA]</scope>
    <source>
        <tissue evidence="3">Muscle</tissue>
    </source>
</reference>
<gene>
    <name evidence="3" type="ORF">EYF80_061645</name>
</gene>
<sequence>MVTFFSSAILALSSFISCRSLLTFSVPRRRTSAEGGARGLSGQKGSRAHCSTAGATVSASSSGHSRAEPSSASRPNTWASRMPTTTPSWCSVPKAPRSGVGETSPTYMGVRPVNSPQNRPITRRPAITIS</sequence>
<feature type="signal peptide" evidence="2">
    <location>
        <begin position="1"/>
        <end position="18"/>
    </location>
</feature>
<evidence type="ECO:0000256" key="2">
    <source>
        <dbReference type="SAM" id="SignalP"/>
    </source>
</evidence>
<feature type="chain" id="PRO_5021240600" description="Secreted protein" evidence="2">
    <location>
        <begin position="19"/>
        <end position="130"/>
    </location>
</feature>
<name>A0A4Z2EHE7_9TELE</name>
<comment type="caution">
    <text evidence="3">The sequence shown here is derived from an EMBL/GenBank/DDBJ whole genome shotgun (WGS) entry which is preliminary data.</text>
</comment>
<dbReference type="EMBL" id="SRLO01007164">
    <property type="protein sequence ID" value="TNN28208.1"/>
    <property type="molecule type" value="Genomic_DNA"/>
</dbReference>
<dbReference type="AlphaFoldDB" id="A0A4Z2EHE7"/>
<feature type="compositionally biased region" description="Low complexity" evidence="1">
    <location>
        <begin position="51"/>
        <end position="73"/>
    </location>
</feature>